<reference evidence="1" key="1">
    <citation type="submission" date="2022-08" db="EMBL/GenBank/DDBJ databases">
        <authorList>
            <person name="Gutierrez-Valencia J."/>
        </authorList>
    </citation>
    <scope>NUCLEOTIDE SEQUENCE</scope>
</reference>
<dbReference type="Proteomes" id="UP001154282">
    <property type="component" value="Unassembled WGS sequence"/>
</dbReference>
<name>A0AAV0HDL8_9ROSI</name>
<sequence length="105" mass="12354">MESYRQTGQKSIPTEMPLVITEKSLPLSTYRITTQTNYTQIRKWLHGSKEQEKHVLRIATPALEEYRRAKQLKDLLTEFASHQKCLFQTLSKKENEIKQHFSSAM</sequence>
<evidence type="ECO:0000313" key="1">
    <source>
        <dbReference type="EMBL" id="CAI0383421.1"/>
    </source>
</evidence>
<protein>
    <submittedName>
        <fullName evidence="1">Uncharacterized protein</fullName>
    </submittedName>
</protein>
<accession>A0AAV0HDL8</accession>
<organism evidence="1 2">
    <name type="scientific">Linum tenue</name>
    <dbReference type="NCBI Taxonomy" id="586396"/>
    <lineage>
        <taxon>Eukaryota</taxon>
        <taxon>Viridiplantae</taxon>
        <taxon>Streptophyta</taxon>
        <taxon>Embryophyta</taxon>
        <taxon>Tracheophyta</taxon>
        <taxon>Spermatophyta</taxon>
        <taxon>Magnoliopsida</taxon>
        <taxon>eudicotyledons</taxon>
        <taxon>Gunneridae</taxon>
        <taxon>Pentapetalae</taxon>
        <taxon>rosids</taxon>
        <taxon>fabids</taxon>
        <taxon>Malpighiales</taxon>
        <taxon>Linaceae</taxon>
        <taxon>Linum</taxon>
    </lineage>
</organism>
<gene>
    <name evidence="1" type="ORF">LITE_LOCUS3984</name>
</gene>
<proteinExistence type="predicted"/>
<dbReference type="EMBL" id="CAMGYJ010000002">
    <property type="protein sequence ID" value="CAI0383421.1"/>
    <property type="molecule type" value="Genomic_DNA"/>
</dbReference>
<comment type="caution">
    <text evidence="1">The sequence shown here is derived from an EMBL/GenBank/DDBJ whole genome shotgun (WGS) entry which is preliminary data.</text>
</comment>
<keyword evidence="2" id="KW-1185">Reference proteome</keyword>
<evidence type="ECO:0000313" key="2">
    <source>
        <dbReference type="Proteomes" id="UP001154282"/>
    </source>
</evidence>
<dbReference type="AlphaFoldDB" id="A0AAV0HDL8"/>